<dbReference type="GO" id="GO:0003677">
    <property type="term" value="F:DNA binding"/>
    <property type="evidence" value="ECO:0007669"/>
    <property type="project" value="UniProtKB-KW"/>
</dbReference>
<dbReference type="NCBIfam" id="TIGR02937">
    <property type="entry name" value="sigma70-ECF"/>
    <property type="match status" value="1"/>
</dbReference>
<dbReference type="CDD" id="cd06171">
    <property type="entry name" value="Sigma70_r4"/>
    <property type="match status" value="1"/>
</dbReference>
<keyword evidence="2 6" id="KW-0805">Transcription regulation</keyword>
<keyword evidence="10" id="KW-1185">Reference proteome</keyword>
<feature type="domain" description="RNA polymerase sigma factor 70 region 4 type 2" evidence="8">
    <location>
        <begin position="133"/>
        <end position="185"/>
    </location>
</feature>
<name>A0A160T2Y7_9CHLR</name>
<evidence type="ECO:0000256" key="3">
    <source>
        <dbReference type="ARBA" id="ARBA00023082"/>
    </source>
</evidence>
<organism evidence="9 10">
    <name type="scientific">Candidatus Promineifilum breve</name>
    <dbReference type="NCBI Taxonomy" id="1806508"/>
    <lineage>
        <taxon>Bacteria</taxon>
        <taxon>Bacillati</taxon>
        <taxon>Chloroflexota</taxon>
        <taxon>Ardenticatenia</taxon>
        <taxon>Candidatus Promineifilales</taxon>
        <taxon>Candidatus Promineifilaceae</taxon>
        <taxon>Candidatus Promineifilum</taxon>
    </lineage>
</organism>
<dbReference type="InterPro" id="IPR014284">
    <property type="entry name" value="RNA_pol_sigma-70_dom"/>
</dbReference>
<dbReference type="Pfam" id="PF08281">
    <property type="entry name" value="Sigma70_r4_2"/>
    <property type="match status" value="1"/>
</dbReference>
<dbReference type="GO" id="GO:0006352">
    <property type="term" value="P:DNA-templated transcription initiation"/>
    <property type="evidence" value="ECO:0007669"/>
    <property type="project" value="InterPro"/>
</dbReference>
<dbReference type="GO" id="GO:0016987">
    <property type="term" value="F:sigma factor activity"/>
    <property type="evidence" value="ECO:0007669"/>
    <property type="project" value="UniProtKB-KW"/>
</dbReference>
<evidence type="ECO:0000256" key="6">
    <source>
        <dbReference type="RuleBase" id="RU000716"/>
    </source>
</evidence>
<dbReference type="KEGG" id="pbf:CFX0092_A1761"/>
<dbReference type="InterPro" id="IPR000838">
    <property type="entry name" value="RNA_pol_sigma70_ECF_CS"/>
</dbReference>
<evidence type="ECO:0000313" key="9">
    <source>
        <dbReference type="EMBL" id="CUS03639.2"/>
    </source>
</evidence>
<evidence type="ECO:0000256" key="5">
    <source>
        <dbReference type="ARBA" id="ARBA00023163"/>
    </source>
</evidence>
<keyword evidence="4 6" id="KW-0238">DNA-binding</keyword>
<evidence type="ECO:0000256" key="4">
    <source>
        <dbReference type="ARBA" id="ARBA00023125"/>
    </source>
</evidence>
<dbReference type="AlphaFoldDB" id="A0A160T2Y7"/>
<proteinExistence type="inferred from homology"/>
<dbReference type="Gene3D" id="1.10.1740.10">
    <property type="match status" value="1"/>
</dbReference>
<protein>
    <recommendedName>
        <fullName evidence="6">RNA polymerase sigma factor</fullName>
    </recommendedName>
</protein>
<feature type="domain" description="RNA polymerase sigma-70 region 2" evidence="7">
    <location>
        <begin position="41"/>
        <end position="104"/>
    </location>
</feature>
<evidence type="ECO:0000256" key="1">
    <source>
        <dbReference type="ARBA" id="ARBA00010641"/>
    </source>
</evidence>
<dbReference type="OrthoDB" id="154469at2"/>
<dbReference type="InterPro" id="IPR036388">
    <property type="entry name" value="WH-like_DNA-bd_sf"/>
</dbReference>
<accession>A0A160T2Y7</accession>
<dbReference type="EMBL" id="LN890655">
    <property type="protein sequence ID" value="CUS03639.2"/>
    <property type="molecule type" value="Genomic_DNA"/>
</dbReference>
<dbReference type="SUPFAM" id="SSF88659">
    <property type="entry name" value="Sigma3 and sigma4 domains of RNA polymerase sigma factors"/>
    <property type="match status" value="1"/>
</dbReference>
<dbReference type="Proteomes" id="UP000215027">
    <property type="component" value="Chromosome I"/>
</dbReference>
<dbReference type="PANTHER" id="PTHR43133">
    <property type="entry name" value="RNA POLYMERASE ECF-TYPE SIGMA FACTO"/>
    <property type="match status" value="1"/>
</dbReference>
<keyword evidence="3 6" id="KW-0731">Sigma factor</keyword>
<dbReference type="PROSITE" id="PS01063">
    <property type="entry name" value="SIGMA70_ECF"/>
    <property type="match status" value="1"/>
</dbReference>
<evidence type="ECO:0000256" key="2">
    <source>
        <dbReference type="ARBA" id="ARBA00023015"/>
    </source>
</evidence>
<dbReference type="InterPro" id="IPR013249">
    <property type="entry name" value="RNA_pol_sigma70_r4_t2"/>
</dbReference>
<dbReference type="InterPro" id="IPR007627">
    <property type="entry name" value="RNA_pol_sigma70_r2"/>
</dbReference>
<dbReference type="Gene3D" id="1.10.10.10">
    <property type="entry name" value="Winged helix-like DNA-binding domain superfamily/Winged helix DNA-binding domain"/>
    <property type="match status" value="1"/>
</dbReference>
<dbReference type="InterPro" id="IPR013325">
    <property type="entry name" value="RNA_pol_sigma_r2"/>
</dbReference>
<reference evidence="9" key="1">
    <citation type="submission" date="2016-01" db="EMBL/GenBank/DDBJ databases">
        <authorList>
            <person name="Mcilroy J.S."/>
            <person name="Karst M S."/>
            <person name="Albertsen M."/>
        </authorList>
    </citation>
    <scope>NUCLEOTIDE SEQUENCE</scope>
    <source>
        <strain evidence="9">Cfx-K</strain>
    </source>
</reference>
<dbReference type="InterPro" id="IPR013324">
    <property type="entry name" value="RNA_pol_sigma_r3/r4-like"/>
</dbReference>
<dbReference type="RefSeq" id="WP_095043096.1">
    <property type="nucleotide sequence ID" value="NZ_LN890655.1"/>
</dbReference>
<comment type="similarity">
    <text evidence="1 6">Belongs to the sigma-70 factor family. ECF subfamily.</text>
</comment>
<evidence type="ECO:0000259" key="8">
    <source>
        <dbReference type="Pfam" id="PF08281"/>
    </source>
</evidence>
<evidence type="ECO:0000313" key="10">
    <source>
        <dbReference type="Proteomes" id="UP000215027"/>
    </source>
</evidence>
<dbReference type="SUPFAM" id="SSF88946">
    <property type="entry name" value="Sigma2 domain of RNA polymerase sigma factors"/>
    <property type="match status" value="1"/>
</dbReference>
<gene>
    <name evidence="9" type="ORF">CFX0092_A1761</name>
</gene>
<sequence length="203" mass="22541">MSLFPAPAPADYGVGQPDEAELVRRARRADGAAWEAIAHGHMEPVFRLAYLILGDAADAEDVAQETFIRAYTALERFDETRPLRPWLLSIAANLARNRRRGLGRYWAALQRAFRENPEPFHPPPERAAAADARRLHAAVARLRPDARDVVYLRYFLGLSEAETAAALGIPPGTAKSRLSRALAHLRRLIEAEYPDLRDALGDG</sequence>
<keyword evidence="5 6" id="KW-0804">Transcription</keyword>
<evidence type="ECO:0000259" key="7">
    <source>
        <dbReference type="Pfam" id="PF04542"/>
    </source>
</evidence>
<dbReference type="GO" id="GO:0006950">
    <property type="term" value="P:response to stress"/>
    <property type="evidence" value="ECO:0007669"/>
    <property type="project" value="UniProtKB-ARBA"/>
</dbReference>
<dbReference type="PANTHER" id="PTHR43133:SF8">
    <property type="entry name" value="RNA POLYMERASE SIGMA FACTOR HI_1459-RELATED"/>
    <property type="match status" value="1"/>
</dbReference>
<dbReference type="InterPro" id="IPR039425">
    <property type="entry name" value="RNA_pol_sigma-70-like"/>
</dbReference>
<dbReference type="Pfam" id="PF04542">
    <property type="entry name" value="Sigma70_r2"/>
    <property type="match status" value="1"/>
</dbReference>